<keyword evidence="4" id="KW-1185">Reference proteome</keyword>
<protein>
    <recommendedName>
        <fullName evidence="5">Soluble cytochrome b562</fullName>
    </recommendedName>
</protein>
<evidence type="ECO:0000313" key="3">
    <source>
        <dbReference type="EMBL" id="RUO73794.1"/>
    </source>
</evidence>
<feature type="signal peptide" evidence="2">
    <location>
        <begin position="1"/>
        <end position="23"/>
    </location>
</feature>
<evidence type="ECO:0000256" key="2">
    <source>
        <dbReference type="SAM" id="SignalP"/>
    </source>
</evidence>
<name>A0A432Z7B0_9GAMM</name>
<evidence type="ECO:0000313" key="4">
    <source>
        <dbReference type="Proteomes" id="UP000287022"/>
    </source>
</evidence>
<dbReference type="STRING" id="1122124.GCA_000423165_01390"/>
<dbReference type="Proteomes" id="UP000287022">
    <property type="component" value="Unassembled WGS sequence"/>
</dbReference>
<evidence type="ECO:0008006" key="5">
    <source>
        <dbReference type="Google" id="ProtNLM"/>
    </source>
</evidence>
<feature type="coiled-coil region" evidence="1">
    <location>
        <begin position="39"/>
        <end position="101"/>
    </location>
</feature>
<gene>
    <name evidence="3" type="ORF">CWI80_00035</name>
</gene>
<dbReference type="AlphaFoldDB" id="A0A432Z7B0"/>
<comment type="caution">
    <text evidence="3">The sequence shown here is derived from an EMBL/GenBank/DDBJ whole genome shotgun (WGS) entry which is preliminary data.</text>
</comment>
<dbReference type="Pfam" id="PF20531">
    <property type="entry name" value="DUF6746"/>
    <property type="match status" value="1"/>
</dbReference>
<proteinExistence type="predicted"/>
<dbReference type="RefSeq" id="WP_026862326.1">
    <property type="nucleotide sequence ID" value="NZ_PIQE01000001.1"/>
</dbReference>
<keyword evidence="1" id="KW-0175">Coiled coil</keyword>
<evidence type="ECO:0000256" key="1">
    <source>
        <dbReference type="SAM" id="Coils"/>
    </source>
</evidence>
<organism evidence="3 4">
    <name type="scientific">Pseudidiomarina sediminum</name>
    <dbReference type="NCBI Taxonomy" id="431675"/>
    <lineage>
        <taxon>Bacteria</taxon>
        <taxon>Pseudomonadati</taxon>
        <taxon>Pseudomonadota</taxon>
        <taxon>Gammaproteobacteria</taxon>
        <taxon>Alteromonadales</taxon>
        <taxon>Idiomarinaceae</taxon>
        <taxon>Pseudidiomarina</taxon>
    </lineage>
</organism>
<keyword evidence="2" id="KW-0732">Signal</keyword>
<dbReference type="InterPro" id="IPR046634">
    <property type="entry name" value="DUF6746"/>
</dbReference>
<accession>A0A432Z7B0</accession>
<reference evidence="4" key="1">
    <citation type="journal article" date="2018" name="Front. Microbiol.">
        <title>Genome-Based Analysis Reveals the Taxonomy and Diversity of the Family Idiomarinaceae.</title>
        <authorList>
            <person name="Liu Y."/>
            <person name="Lai Q."/>
            <person name="Shao Z."/>
        </authorList>
    </citation>
    <scope>NUCLEOTIDE SEQUENCE [LARGE SCALE GENOMIC DNA]</scope>
    <source>
        <strain evidence="4">c121</strain>
    </source>
</reference>
<dbReference type="EMBL" id="PIQE01000001">
    <property type="protein sequence ID" value="RUO73794.1"/>
    <property type="molecule type" value="Genomic_DNA"/>
</dbReference>
<feature type="chain" id="PRO_5019228787" description="Soluble cytochrome b562" evidence="2">
    <location>
        <begin position="24"/>
        <end position="127"/>
    </location>
</feature>
<sequence length="127" mass="14118">MIAKVSLVLASASLALASFSSFADDDRYQHFSGQPSKTLEQALFNLANYNAKMAEIMAKDELTPSDMATIHQLSYTLENALQKLDDEVDTLQDVLEEVHLASESLDYDTVKKQGKLYLETTAKIVKK</sequence>